<organism evidence="2 3">
    <name type="scientific">Lupinus albus</name>
    <name type="common">White lupine</name>
    <name type="synonym">Lupinus termis</name>
    <dbReference type="NCBI Taxonomy" id="3870"/>
    <lineage>
        <taxon>Eukaryota</taxon>
        <taxon>Viridiplantae</taxon>
        <taxon>Streptophyta</taxon>
        <taxon>Embryophyta</taxon>
        <taxon>Tracheophyta</taxon>
        <taxon>Spermatophyta</taxon>
        <taxon>Magnoliopsida</taxon>
        <taxon>eudicotyledons</taxon>
        <taxon>Gunneridae</taxon>
        <taxon>Pentapetalae</taxon>
        <taxon>rosids</taxon>
        <taxon>fabids</taxon>
        <taxon>Fabales</taxon>
        <taxon>Fabaceae</taxon>
        <taxon>Papilionoideae</taxon>
        <taxon>50 kb inversion clade</taxon>
        <taxon>genistoids sensu lato</taxon>
        <taxon>core genistoids</taxon>
        <taxon>Genisteae</taxon>
        <taxon>Lupinus</taxon>
    </lineage>
</organism>
<evidence type="ECO:0000256" key="1">
    <source>
        <dbReference type="SAM" id="Phobius"/>
    </source>
</evidence>
<dbReference type="AlphaFoldDB" id="A0A6A4Q3D1"/>
<keyword evidence="3" id="KW-1185">Reference proteome</keyword>
<reference evidence="3" key="1">
    <citation type="journal article" date="2020" name="Nat. Commun.">
        <title>Genome sequence of the cluster root forming white lupin.</title>
        <authorList>
            <person name="Hufnagel B."/>
            <person name="Marques A."/>
            <person name="Soriano A."/>
            <person name="Marques L."/>
            <person name="Divol F."/>
            <person name="Doumas P."/>
            <person name="Sallet E."/>
            <person name="Mancinotti D."/>
            <person name="Carrere S."/>
            <person name="Marande W."/>
            <person name="Arribat S."/>
            <person name="Keller J."/>
            <person name="Huneau C."/>
            <person name="Blein T."/>
            <person name="Aime D."/>
            <person name="Laguerre M."/>
            <person name="Taylor J."/>
            <person name="Schubert V."/>
            <person name="Nelson M."/>
            <person name="Geu-Flores F."/>
            <person name="Crespi M."/>
            <person name="Gallardo-Guerrero K."/>
            <person name="Delaux P.-M."/>
            <person name="Salse J."/>
            <person name="Berges H."/>
            <person name="Guyot R."/>
            <person name="Gouzy J."/>
            <person name="Peret B."/>
        </authorList>
    </citation>
    <scope>NUCLEOTIDE SEQUENCE [LARGE SCALE GENOMIC DNA]</scope>
    <source>
        <strain evidence="3">cv. Amiga</strain>
    </source>
</reference>
<comment type="caution">
    <text evidence="2">The sequence shown here is derived from an EMBL/GenBank/DDBJ whole genome shotgun (WGS) entry which is preliminary data.</text>
</comment>
<proteinExistence type="predicted"/>
<keyword evidence="1" id="KW-0812">Transmembrane</keyword>
<protein>
    <submittedName>
        <fullName evidence="2">Uncharacterized protein</fullName>
    </submittedName>
</protein>
<evidence type="ECO:0000313" key="3">
    <source>
        <dbReference type="Proteomes" id="UP000447434"/>
    </source>
</evidence>
<keyword evidence="1" id="KW-1133">Transmembrane helix</keyword>
<accession>A0A6A4Q3D1</accession>
<name>A0A6A4Q3D1_LUPAL</name>
<gene>
    <name evidence="2" type="ORF">Lalb_Chr08g0230411</name>
</gene>
<keyword evidence="1" id="KW-0472">Membrane</keyword>
<dbReference type="Proteomes" id="UP000447434">
    <property type="component" value="Chromosome 8"/>
</dbReference>
<evidence type="ECO:0000313" key="2">
    <source>
        <dbReference type="EMBL" id="KAE9607954.1"/>
    </source>
</evidence>
<sequence length="60" mass="7350">MKTKTTLHLKFLPLFNWAIFDFYIILNHYKYCFHLLSYVQNYQKVCPHLLRFLKSLGLIL</sequence>
<dbReference type="EMBL" id="WOCE01000008">
    <property type="protein sequence ID" value="KAE9607954.1"/>
    <property type="molecule type" value="Genomic_DNA"/>
</dbReference>
<feature type="transmembrane region" description="Helical" evidence="1">
    <location>
        <begin position="7"/>
        <end position="26"/>
    </location>
</feature>